<dbReference type="EMBL" id="JASNWA010000010">
    <property type="protein sequence ID" value="KAK3167985.1"/>
    <property type="molecule type" value="Genomic_DNA"/>
</dbReference>
<evidence type="ECO:0000313" key="2">
    <source>
        <dbReference type="Proteomes" id="UP001276659"/>
    </source>
</evidence>
<name>A0AAD9YYK6_9LECA</name>
<gene>
    <name evidence="1" type="ORF">OEA41_004431</name>
</gene>
<dbReference type="Proteomes" id="UP001276659">
    <property type="component" value="Unassembled WGS sequence"/>
</dbReference>
<sequence>MKFDINNDKLKRLLVRPNKRTFTFYPAILCVSQQVHNEGYEILYRQNTATATINLDPEDEYSTVECLDNLIPPDNLGAAIACRFTKWEVTVKLNINVPKDATNIIFDFVSGILRAIPNMNKLKVQLNLWDYPERRELITFANPYDFDDIAEQIFRPFSTIRVRQAEFVDKSGYPIRSALSLSRLMMSDTAPPAITLHELFNDLSLFLDDSLSKQSRRVVNARLVPLEVACDQYDVDTFRSTLRSLLAYFSYFRGLVAPQHLVKFAQDSASAETGNGRIPDCPKDVFGQWAKLAGD</sequence>
<comment type="caution">
    <text evidence="1">The sequence shown here is derived from an EMBL/GenBank/DDBJ whole genome shotgun (WGS) entry which is preliminary data.</text>
</comment>
<reference evidence="1" key="1">
    <citation type="submission" date="2022-11" db="EMBL/GenBank/DDBJ databases">
        <title>Chromosomal genome sequence assembly and mating type (MAT) locus characterization of the leprose asexual lichenized fungus Lepraria neglecta (Nyl.) Erichsen.</title>
        <authorList>
            <person name="Allen J.L."/>
            <person name="Pfeffer B."/>
        </authorList>
    </citation>
    <scope>NUCLEOTIDE SEQUENCE</scope>
    <source>
        <strain evidence="1">Allen 5258</strain>
    </source>
</reference>
<organism evidence="1 2">
    <name type="scientific">Lepraria neglecta</name>
    <dbReference type="NCBI Taxonomy" id="209136"/>
    <lineage>
        <taxon>Eukaryota</taxon>
        <taxon>Fungi</taxon>
        <taxon>Dikarya</taxon>
        <taxon>Ascomycota</taxon>
        <taxon>Pezizomycotina</taxon>
        <taxon>Lecanoromycetes</taxon>
        <taxon>OSLEUM clade</taxon>
        <taxon>Lecanoromycetidae</taxon>
        <taxon>Lecanorales</taxon>
        <taxon>Lecanorineae</taxon>
        <taxon>Stereocaulaceae</taxon>
        <taxon>Lepraria</taxon>
    </lineage>
</organism>
<keyword evidence="2" id="KW-1185">Reference proteome</keyword>
<evidence type="ECO:0000313" key="1">
    <source>
        <dbReference type="EMBL" id="KAK3167985.1"/>
    </source>
</evidence>
<proteinExistence type="predicted"/>
<accession>A0AAD9YYK6</accession>
<dbReference type="AlphaFoldDB" id="A0AAD9YYK6"/>
<protein>
    <submittedName>
        <fullName evidence="1">Uncharacterized protein</fullName>
    </submittedName>
</protein>